<gene>
    <name evidence="3" type="ORF">C2S_9294</name>
</gene>
<reference evidence="3" key="1">
    <citation type="submission" date="2019-05" db="EMBL/GenBank/DDBJ databases">
        <authorList>
            <person name="Piombo E."/>
        </authorList>
    </citation>
    <scope>NUCLEOTIDE SEQUENCE</scope>
    <source>
        <strain evidence="3">C2S</strain>
    </source>
</reference>
<organism evidence="3 4">
    <name type="scientific">Fusarium fujikuroi</name>
    <name type="common">Bakanae and foot rot disease fungus</name>
    <name type="synonym">Gibberella fujikuroi</name>
    <dbReference type="NCBI Taxonomy" id="5127"/>
    <lineage>
        <taxon>Eukaryota</taxon>
        <taxon>Fungi</taxon>
        <taxon>Dikarya</taxon>
        <taxon>Ascomycota</taxon>
        <taxon>Pezizomycotina</taxon>
        <taxon>Sordariomycetes</taxon>
        <taxon>Hypocreomycetidae</taxon>
        <taxon>Hypocreales</taxon>
        <taxon>Nectriaceae</taxon>
        <taxon>Fusarium</taxon>
        <taxon>Fusarium fujikuroi species complex</taxon>
    </lineage>
</organism>
<sequence length="256" mass="29257">MNSFDTFMDMPDNSVDFCFAPDFGQSTGKEPQVDLQSRVSSDSIQILLEIVRHQVKAAQQLDEVQKKLDQISKKTDHLERKMDEQNERLEKLEMYLLERSQAIIERQNDCIGLLESPGYALSAYNEGSDSLSDYSDSEFSQDSAPNSEVASSCMQSGDPCSTEEIRKENGDLKKANKILHRRLQELAFEYNILQDEQAKAEEKLDHHLKIIEIQKQSLKSIRQWAIVSTTDCRKKCTELEQKTTEDSISSIDATMF</sequence>
<evidence type="ECO:0000256" key="2">
    <source>
        <dbReference type="SAM" id="MobiDB-lite"/>
    </source>
</evidence>
<feature type="compositionally biased region" description="Polar residues" evidence="2">
    <location>
        <begin position="132"/>
        <end position="159"/>
    </location>
</feature>
<evidence type="ECO:0000313" key="3">
    <source>
        <dbReference type="EMBL" id="VTT73826.1"/>
    </source>
</evidence>
<dbReference type="AlphaFoldDB" id="A0A9Q9RRN4"/>
<feature type="coiled-coil region" evidence="1">
    <location>
        <begin position="54"/>
        <end position="95"/>
    </location>
</feature>
<feature type="region of interest" description="Disordered" evidence="2">
    <location>
        <begin position="132"/>
        <end position="164"/>
    </location>
</feature>
<dbReference type="Proteomes" id="UP000760494">
    <property type="component" value="Unassembled WGS sequence"/>
</dbReference>
<evidence type="ECO:0000256" key="1">
    <source>
        <dbReference type="SAM" id="Coils"/>
    </source>
</evidence>
<proteinExistence type="predicted"/>
<evidence type="ECO:0000313" key="4">
    <source>
        <dbReference type="Proteomes" id="UP000760494"/>
    </source>
</evidence>
<comment type="caution">
    <text evidence="3">The sequence shown here is derived from an EMBL/GenBank/DDBJ whole genome shotgun (WGS) entry which is preliminary data.</text>
</comment>
<dbReference type="EMBL" id="CABFJX010000371">
    <property type="protein sequence ID" value="VTT73826.1"/>
    <property type="molecule type" value="Genomic_DNA"/>
</dbReference>
<keyword evidence="1" id="KW-0175">Coiled coil</keyword>
<protein>
    <submittedName>
        <fullName evidence="3">Uncharacterized protein</fullName>
    </submittedName>
</protein>
<name>A0A9Q9RRN4_FUSFU</name>
<accession>A0A9Q9RRN4</accession>